<accession>A0A2N8P8J4</accession>
<dbReference type="AlphaFoldDB" id="A0A2N8P8J4"/>
<proteinExistence type="predicted"/>
<name>A0A2N8P8J4_STRNR</name>
<evidence type="ECO:0000256" key="1">
    <source>
        <dbReference type="SAM" id="MobiDB-lite"/>
    </source>
</evidence>
<evidence type="ECO:0000313" key="3">
    <source>
        <dbReference type="Proteomes" id="UP000236047"/>
    </source>
</evidence>
<dbReference type="Gene3D" id="3.40.630.30">
    <property type="match status" value="1"/>
</dbReference>
<dbReference type="Proteomes" id="UP000236047">
    <property type="component" value="Unassembled WGS sequence"/>
</dbReference>
<feature type="compositionally biased region" description="Low complexity" evidence="1">
    <location>
        <begin position="159"/>
        <end position="173"/>
    </location>
</feature>
<comment type="caution">
    <text evidence="2">The sequence shown here is derived from an EMBL/GenBank/DDBJ whole genome shotgun (WGS) entry which is preliminary data.</text>
</comment>
<evidence type="ECO:0000313" key="2">
    <source>
        <dbReference type="EMBL" id="PNE37335.1"/>
    </source>
</evidence>
<gene>
    <name evidence="2" type="ORF">AOB60_23675</name>
</gene>
<feature type="region of interest" description="Disordered" evidence="1">
    <location>
        <begin position="120"/>
        <end position="227"/>
    </location>
</feature>
<reference evidence="3" key="1">
    <citation type="submission" date="2015-09" db="EMBL/GenBank/DDBJ databases">
        <authorList>
            <person name="Graham D.E."/>
            <person name="Mahan K.M."/>
            <person name="Klingeman D.M."/>
            <person name="Fida T."/>
            <person name="Giannone R.J."/>
            <person name="Hettich R.L."/>
            <person name="Parry R.J."/>
            <person name="Spain J.C."/>
        </authorList>
    </citation>
    <scope>NUCLEOTIDE SEQUENCE [LARGE SCALE GENOMIC DNA]</scope>
    <source>
        <strain evidence="3">JCM 4701</strain>
    </source>
</reference>
<keyword evidence="3" id="KW-1185">Reference proteome</keyword>
<feature type="compositionally biased region" description="Polar residues" evidence="1">
    <location>
        <begin position="192"/>
        <end position="204"/>
    </location>
</feature>
<organism evidence="2 3">
    <name type="scientific">Streptomyces noursei</name>
    <name type="common">Streptomyces albulus</name>
    <dbReference type="NCBI Taxonomy" id="1971"/>
    <lineage>
        <taxon>Bacteria</taxon>
        <taxon>Bacillati</taxon>
        <taxon>Actinomycetota</taxon>
        <taxon>Actinomycetes</taxon>
        <taxon>Kitasatosporales</taxon>
        <taxon>Streptomycetaceae</taxon>
        <taxon>Streptomyces</taxon>
    </lineage>
</organism>
<protein>
    <submittedName>
        <fullName evidence="2">Uncharacterized protein</fullName>
    </submittedName>
</protein>
<dbReference type="EMBL" id="LJSN01000003">
    <property type="protein sequence ID" value="PNE37335.1"/>
    <property type="molecule type" value="Genomic_DNA"/>
</dbReference>
<sequence length="227" mass="24305">MIKALEQRGYALTAESPFMSCLGRSLADLPAVPHLPAGYSIRTQRDHADVVGRAAAHRDAFDSIRITTERLARMRDTWPYRSELDLIVASPADDVVAYCQGWYDETNGIGAFEPVGTHPATADAAWPKPSAPQPCTPSPKPAATAPSSTHEATPPIPSPSGSTSPWASASTPARIPTSDSRWIEETTPCPADQNNRDPMTSPITTPALRSAPEGLPPPTTNVMRQKT</sequence>
<feature type="compositionally biased region" description="Pro residues" evidence="1">
    <location>
        <begin position="129"/>
        <end position="140"/>
    </location>
</feature>